<gene>
    <name evidence="2" type="ORF">CLTHE_28750</name>
    <name evidence="3" type="ORF">CLTHE_29980</name>
</gene>
<evidence type="ECO:0000313" key="2">
    <source>
        <dbReference type="EMBL" id="OPX46058.1"/>
    </source>
</evidence>
<feature type="transmembrane region" description="Helical" evidence="1">
    <location>
        <begin position="60"/>
        <end position="78"/>
    </location>
</feature>
<evidence type="ECO:0000313" key="3">
    <source>
        <dbReference type="EMBL" id="OPX46181.1"/>
    </source>
</evidence>
<dbReference type="AlphaFoldDB" id="A0A1V4SQ76"/>
<protein>
    <submittedName>
        <fullName evidence="2">Uncharacterized protein</fullName>
    </submittedName>
</protein>
<name>A0A1V4SQ76_9CLOT</name>
<comment type="caution">
    <text evidence="2">The sequence shown here is derived from an EMBL/GenBank/DDBJ whole genome shotgun (WGS) entry which is preliminary data.</text>
</comment>
<dbReference type="EMBL" id="LTAY01000092">
    <property type="protein sequence ID" value="OPX46181.1"/>
    <property type="molecule type" value="Genomic_DNA"/>
</dbReference>
<sequence>MDILRLTPIEFIFITIPESFLLVFSLYVLTKAKFDFKRYFTSAVLLSLSVYLIRLLPISYGIHTILNIIILVGLGIEINKIDMIDTVRAAIIAAVVLFLSEGLDLGIMKVFAENINYIFNNEILKIVWGFPSLIIFIILILLIKKLGDKFINAKCRKNIE</sequence>
<reference evidence="2 4" key="1">
    <citation type="submission" date="2016-02" db="EMBL/GenBank/DDBJ databases">
        <title>Genome sequence of Clostridium thermobutyricum DSM 4928.</title>
        <authorList>
            <person name="Poehlein A."/>
            <person name="Daniel R."/>
        </authorList>
    </citation>
    <scope>NUCLEOTIDE SEQUENCE [LARGE SCALE GENOMIC DNA]</scope>
    <source>
        <strain evidence="2 4">DSM 4928</strain>
    </source>
</reference>
<accession>A0A1V4SQ76</accession>
<proteinExistence type="predicted"/>
<dbReference type="Proteomes" id="UP000191448">
    <property type="component" value="Unassembled WGS sequence"/>
</dbReference>
<evidence type="ECO:0000256" key="1">
    <source>
        <dbReference type="SAM" id="Phobius"/>
    </source>
</evidence>
<evidence type="ECO:0000313" key="4">
    <source>
        <dbReference type="Proteomes" id="UP000191448"/>
    </source>
</evidence>
<feature type="transmembrane region" description="Helical" evidence="1">
    <location>
        <begin position="90"/>
        <end position="111"/>
    </location>
</feature>
<feature type="transmembrane region" description="Helical" evidence="1">
    <location>
        <begin position="123"/>
        <end position="143"/>
    </location>
</feature>
<keyword evidence="1" id="KW-1133">Transmembrane helix</keyword>
<keyword evidence="1" id="KW-0812">Transmembrane</keyword>
<keyword evidence="1" id="KW-0472">Membrane</keyword>
<organism evidence="2 4">
    <name type="scientific">Clostridium thermobutyricum DSM 4928</name>
    <dbReference type="NCBI Taxonomy" id="1121339"/>
    <lineage>
        <taxon>Bacteria</taxon>
        <taxon>Bacillati</taxon>
        <taxon>Bacillota</taxon>
        <taxon>Clostridia</taxon>
        <taxon>Eubacteriales</taxon>
        <taxon>Clostridiaceae</taxon>
        <taxon>Clostridium</taxon>
    </lineage>
</organism>
<feature type="transmembrane region" description="Helical" evidence="1">
    <location>
        <begin position="6"/>
        <end position="29"/>
    </location>
</feature>
<dbReference type="EMBL" id="LTAY01000092">
    <property type="protein sequence ID" value="OPX46058.1"/>
    <property type="molecule type" value="Genomic_DNA"/>
</dbReference>